<dbReference type="Pfam" id="PF16250">
    <property type="entry name" value="DUF4907"/>
    <property type="match status" value="1"/>
</dbReference>
<keyword evidence="3" id="KW-1185">Reference proteome</keyword>
<proteinExistence type="predicted"/>
<dbReference type="Proteomes" id="UP000295455">
    <property type="component" value="Unassembled WGS sequence"/>
</dbReference>
<comment type="caution">
    <text evidence="2">The sequence shown here is derived from an EMBL/GenBank/DDBJ whole genome shotgun (WGS) entry which is preliminary data.</text>
</comment>
<keyword evidence="1" id="KW-1133">Transmembrane helix</keyword>
<dbReference type="AlphaFoldDB" id="A0A4R1RL43"/>
<dbReference type="EMBL" id="SLUP01000003">
    <property type="protein sequence ID" value="TCL66931.1"/>
    <property type="molecule type" value="Genomic_DNA"/>
</dbReference>
<dbReference type="InterPro" id="IPR032593">
    <property type="entry name" value="DUF4907"/>
</dbReference>
<organism evidence="2 3">
    <name type="scientific">Mariniflexile fucanivorans</name>
    <dbReference type="NCBI Taxonomy" id="264023"/>
    <lineage>
        <taxon>Bacteria</taxon>
        <taxon>Pseudomonadati</taxon>
        <taxon>Bacteroidota</taxon>
        <taxon>Flavobacteriia</taxon>
        <taxon>Flavobacteriales</taxon>
        <taxon>Flavobacteriaceae</taxon>
        <taxon>Mariniflexile</taxon>
    </lineage>
</organism>
<accession>A0A4R1RL43</accession>
<keyword evidence="1" id="KW-0812">Transmembrane</keyword>
<evidence type="ECO:0000313" key="3">
    <source>
        <dbReference type="Proteomes" id="UP000295455"/>
    </source>
</evidence>
<sequence length="110" mass="12449">MDKKSKFVIALLLILSAILVFVIISKTKTDTFETEVYKTETGYGYSISFRNTLLIKQDYIPAIQNNVSFYTEEDAQKVANLVKEKLGKKMNPKISLLELKQLGITLNGIN</sequence>
<protein>
    <submittedName>
        <fullName evidence="2">Uncharacterized protein DUF4907</fullName>
    </submittedName>
</protein>
<gene>
    <name evidence="2" type="ORF">EV196_103351</name>
</gene>
<dbReference type="OrthoDB" id="674043at2"/>
<evidence type="ECO:0000313" key="2">
    <source>
        <dbReference type="EMBL" id="TCL66931.1"/>
    </source>
</evidence>
<keyword evidence="1" id="KW-0472">Membrane</keyword>
<evidence type="ECO:0000256" key="1">
    <source>
        <dbReference type="SAM" id="Phobius"/>
    </source>
</evidence>
<reference evidence="2 3" key="1">
    <citation type="submission" date="2019-03" db="EMBL/GenBank/DDBJ databases">
        <title>Genomic Encyclopedia of Type Strains, Phase IV (KMG-IV): sequencing the most valuable type-strain genomes for metagenomic binning, comparative biology and taxonomic classification.</title>
        <authorList>
            <person name="Goeker M."/>
        </authorList>
    </citation>
    <scope>NUCLEOTIDE SEQUENCE [LARGE SCALE GENOMIC DNA]</scope>
    <source>
        <strain evidence="2 3">DSM 18792</strain>
    </source>
</reference>
<name>A0A4R1RL43_9FLAO</name>
<dbReference type="RefSeq" id="WP_132217270.1">
    <property type="nucleotide sequence ID" value="NZ_OX156936.1"/>
</dbReference>
<feature type="transmembrane region" description="Helical" evidence="1">
    <location>
        <begin position="7"/>
        <end position="24"/>
    </location>
</feature>